<dbReference type="RefSeq" id="WP_169561048.1">
    <property type="nucleotide sequence ID" value="NZ_BSNF01000008.1"/>
</dbReference>
<dbReference type="EMBL" id="BSNF01000008">
    <property type="protein sequence ID" value="GLQ06953.1"/>
    <property type="molecule type" value="Genomic_DNA"/>
</dbReference>
<dbReference type="Proteomes" id="UP001161409">
    <property type="component" value="Unassembled WGS sequence"/>
</dbReference>
<feature type="domain" description="Histidine kinase/HSP90-like ATPase" evidence="1">
    <location>
        <begin position="173"/>
        <end position="293"/>
    </location>
</feature>
<comment type="caution">
    <text evidence="2">The sequence shown here is derived from an EMBL/GenBank/DDBJ whole genome shotgun (WGS) entry which is preliminary data.</text>
</comment>
<dbReference type="InterPro" id="IPR036890">
    <property type="entry name" value="HATPase_C_sf"/>
</dbReference>
<organism evidence="2 3">
    <name type="scientific">Sneathiella chinensis</name>
    <dbReference type="NCBI Taxonomy" id="349750"/>
    <lineage>
        <taxon>Bacteria</taxon>
        <taxon>Pseudomonadati</taxon>
        <taxon>Pseudomonadota</taxon>
        <taxon>Alphaproteobacteria</taxon>
        <taxon>Sneathiellales</taxon>
        <taxon>Sneathiellaceae</taxon>
        <taxon>Sneathiella</taxon>
    </lineage>
</organism>
<evidence type="ECO:0000313" key="2">
    <source>
        <dbReference type="EMBL" id="GLQ06953.1"/>
    </source>
</evidence>
<proteinExistence type="predicted"/>
<keyword evidence="3" id="KW-1185">Reference proteome</keyword>
<gene>
    <name evidence="2" type="ORF">GCM10007924_21740</name>
</gene>
<dbReference type="Pfam" id="PF13581">
    <property type="entry name" value="HATPase_c_2"/>
    <property type="match status" value="1"/>
</dbReference>
<name>A0ABQ5U540_9PROT</name>
<reference evidence="2" key="1">
    <citation type="journal article" date="2014" name="Int. J. Syst. Evol. Microbiol.">
        <title>Complete genome of a new Firmicutes species belonging to the dominant human colonic microbiota ('Ruminococcus bicirculans') reveals two chromosomes and a selective capacity to utilize plant glucans.</title>
        <authorList>
            <consortium name="NISC Comparative Sequencing Program"/>
            <person name="Wegmann U."/>
            <person name="Louis P."/>
            <person name="Goesmann A."/>
            <person name="Henrissat B."/>
            <person name="Duncan S.H."/>
            <person name="Flint H.J."/>
        </authorList>
    </citation>
    <scope>NUCLEOTIDE SEQUENCE</scope>
    <source>
        <strain evidence="2">NBRC 103408</strain>
    </source>
</reference>
<protein>
    <recommendedName>
        <fullName evidence="1">Histidine kinase/HSP90-like ATPase domain-containing protein</fullName>
    </recommendedName>
</protein>
<accession>A0ABQ5U540</accession>
<dbReference type="CDD" id="cd16936">
    <property type="entry name" value="HATPase_RsbW-like"/>
    <property type="match status" value="1"/>
</dbReference>
<sequence>MTMPVAPALILCDDTSPLQACKGSHDLSLPCLVLPLDHPVSAADLPPDGFSLLLCDLADARPPDQAALLSLLHLRQCDKAAVIVLYRKEARRHLAPAIREKAHLLLPRPLATERLMAIVHFYRHRTLGQHQKIEDLQSCLAGFDLVEKSRFLFSTLEQAKSLALLLATQCPRRMDAEMGLLELLVNAVEHGNLGISFDEKSRLLREGRWHQEIRDRLSLPRYAGRTASVLMERLSDRIEFHIADEGDGFDIDHHLNDKITDRTRPSGRGIQLARDLYFDRLEYLGSGNRVRATMYLQGCPEC</sequence>
<reference evidence="2" key="2">
    <citation type="submission" date="2023-01" db="EMBL/GenBank/DDBJ databases">
        <title>Draft genome sequence of Sneathiella chinensis strain NBRC 103408.</title>
        <authorList>
            <person name="Sun Q."/>
            <person name="Mori K."/>
        </authorList>
    </citation>
    <scope>NUCLEOTIDE SEQUENCE</scope>
    <source>
        <strain evidence="2">NBRC 103408</strain>
    </source>
</reference>
<evidence type="ECO:0000313" key="3">
    <source>
        <dbReference type="Proteomes" id="UP001161409"/>
    </source>
</evidence>
<dbReference type="Gene3D" id="3.30.565.10">
    <property type="entry name" value="Histidine kinase-like ATPase, C-terminal domain"/>
    <property type="match status" value="1"/>
</dbReference>
<evidence type="ECO:0000259" key="1">
    <source>
        <dbReference type="Pfam" id="PF13581"/>
    </source>
</evidence>
<dbReference type="InterPro" id="IPR003594">
    <property type="entry name" value="HATPase_dom"/>
</dbReference>